<dbReference type="Proteomes" id="UP000472263">
    <property type="component" value="Chromosome 9"/>
</dbReference>
<dbReference type="InterPro" id="IPR043504">
    <property type="entry name" value="Peptidase_S1_PA_chymotrypsin"/>
</dbReference>
<evidence type="ECO:0000313" key="8">
    <source>
        <dbReference type="Ensembl" id="ENSMMDP00005038700.1"/>
    </source>
</evidence>
<dbReference type="Ensembl" id="ENSMMDT00005039504.1">
    <property type="protein sequence ID" value="ENSMMDP00005038700.1"/>
    <property type="gene ID" value="ENSMMDG00005017947.1"/>
</dbReference>
<accession>A0A667Z6J9</accession>
<dbReference type="AlphaFoldDB" id="A0A667Z6J9"/>
<dbReference type="PRINTS" id="PR00722">
    <property type="entry name" value="CHYMOTRYPSIN"/>
</dbReference>
<dbReference type="PROSITE" id="PS50240">
    <property type="entry name" value="TRYPSIN_DOM"/>
    <property type="match status" value="1"/>
</dbReference>
<keyword evidence="1 5" id="KW-0645">Protease</keyword>
<keyword evidence="6" id="KW-0732">Signal</keyword>
<evidence type="ECO:0000256" key="4">
    <source>
        <dbReference type="ARBA" id="ARBA00023157"/>
    </source>
</evidence>
<sequence>MICLRIISCMILLYYQPGHCAEIIGGNEVTPHSLPHMALLQDGSGRPVCGGTLIHPRWVLTAAHCQNIKKVSLGVHSIQNKNKEPWTIRKVKAFPHPCYDDKEMVNDLMLLKLDKAVKETKAVKFLPVLRELKEPQPGSKCLVAGWGKTTNLSKKMSDVLMAANVTVVNRVKCNSPEYYNYNPIITHSMLCAGPMTKKREDACGGDSGGPLQCNGVLVGVTSFGKRCGVMPGVYSFLSERQITWIHKTIKK</sequence>
<reference evidence="8" key="2">
    <citation type="submission" date="2025-08" db="UniProtKB">
        <authorList>
            <consortium name="Ensembl"/>
        </authorList>
    </citation>
    <scope>IDENTIFICATION</scope>
</reference>
<keyword evidence="4" id="KW-1015">Disulfide bond</keyword>
<keyword evidence="3 5" id="KW-0720">Serine protease</keyword>
<keyword evidence="2 5" id="KW-0378">Hydrolase</keyword>
<feature type="chain" id="PRO_5025429275" description="Peptidase S1 domain-containing protein" evidence="6">
    <location>
        <begin position="21"/>
        <end position="251"/>
    </location>
</feature>
<dbReference type="SUPFAM" id="SSF50494">
    <property type="entry name" value="Trypsin-like serine proteases"/>
    <property type="match status" value="1"/>
</dbReference>
<dbReference type="InterPro" id="IPR033116">
    <property type="entry name" value="TRYPSIN_SER"/>
</dbReference>
<dbReference type="InterPro" id="IPR018114">
    <property type="entry name" value="TRYPSIN_HIS"/>
</dbReference>
<dbReference type="PROSITE" id="PS00134">
    <property type="entry name" value="TRYPSIN_HIS"/>
    <property type="match status" value="1"/>
</dbReference>
<dbReference type="CDD" id="cd00190">
    <property type="entry name" value="Tryp_SPc"/>
    <property type="match status" value="1"/>
</dbReference>
<evidence type="ECO:0000256" key="6">
    <source>
        <dbReference type="SAM" id="SignalP"/>
    </source>
</evidence>
<dbReference type="PANTHER" id="PTHR24271">
    <property type="entry name" value="KALLIKREIN-RELATED"/>
    <property type="match status" value="1"/>
</dbReference>
<dbReference type="InterPro" id="IPR009003">
    <property type="entry name" value="Peptidase_S1_PA"/>
</dbReference>
<dbReference type="PANTHER" id="PTHR24271:SF52">
    <property type="entry name" value="GRANZYME K"/>
    <property type="match status" value="1"/>
</dbReference>
<dbReference type="GO" id="GO:0006508">
    <property type="term" value="P:proteolysis"/>
    <property type="evidence" value="ECO:0007669"/>
    <property type="project" value="UniProtKB-KW"/>
</dbReference>
<dbReference type="FunFam" id="2.40.10.10:FF:000036">
    <property type="entry name" value="Trypsin beta"/>
    <property type="match status" value="1"/>
</dbReference>
<dbReference type="Pfam" id="PF00089">
    <property type="entry name" value="Trypsin"/>
    <property type="match status" value="1"/>
</dbReference>
<evidence type="ECO:0000256" key="3">
    <source>
        <dbReference type="ARBA" id="ARBA00022825"/>
    </source>
</evidence>
<reference evidence="8" key="3">
    <citation type="submission" date="2025-09" db="UniProtKB">
        <authorList>
            <consortium name="Ensembl"/>
        </authorList>
    </citation>
    <scope>IDENTIFICATION</scope>
</reference>
<evidence type="ECO:0000256" key="5">
    <source>
        <dbReference type="RuleBase" id="RU363034"/>
    </source>
</evidence>
<dbReference type="GO" id="GO:0004252">
    <property type="term" value="F:serine-type endopeptidase activity"/>
    <property type="evidence" value="ECO:0007669"/>
    <property type="project" value="InterPro"/>
</dbReference>
<keyword evidence="9" id="KW-1185">Reference proteome</keyword>
<gene>
    <name evidence="8" type="primary">LOC115365483</name>
</gene>
<dbReference type="SMART" id="SM00020">
    <property type="entry name" value="Tryp_SPc"/>
    <property type="match status" value="1"/>
</dbReference>
<organism evidence="8 9">
    <name type="scientific">Myripristis murdjan</name>
    <name type="common">pinecone soldierfish</name>
    <dbReference type="NCBI Taxonomy" id="586833"/>
    <lineage>
        <taxon>Eukaryota</taxon>
        <taxon>Metazoa</taxon>
        <taxon>Chordata</taxon>
        <taxon>Craniata</taxon>
        <taxon>Vertebrata</taxon>
        <taxon>Euteleostomi</taxon>
        <taxon>Actinopterygii</taxon>
        <taxon>Neopterygii</taxon>
        <taxon>Teleostei</taxon>
        <taxon>Neoteleostei</taxon>
        <taxon>Acanthomorphata</taxon>
        <taxon>Holocentriformes</taxon>
        <taxon>Holocentridae</taxon>
        <taxon>Myripristis</taxon>
    </lineage>
</organism>
<evidence type="ECO:0000313" key="9">
    <source>
        <dbReference type="Proteomes" id="UP000472263"/>
    </source>
</evidence>
<dbReference type="PROSITE" id="PS00135">
    <property type="entry name" value="TRYPSIN_SER"/>
    <property type="match status" value="1"/>
</dbReference>
<feature type="domain" description="Peptidase S1" evidence="7">
    <location>
        <begin position="23"/>
        <end position="250"/>
    </location>
</feature>
<dbReference type="GeneTree" id="ENSGT00940000163484"/>
<dbReference type="Gene3D" id="2.40.10.10">
    <property type="entry name" value="Trypsin-like serine proteases"/>
    <property type="match status" value="2"/>
</dbReference>
<evidence type="ECO:0000256" key="2">
    <source>
        <dbReference type="ARBA" id="ARBA00022801"/>
    </source>
</evidence>
<dbReference type="InterPro" id="IPR001314">
    <property type="entry name" value="Peptidase_S1A"/>
</dbReference>
<evidence type="ECO:0000259" key="7">
    <source>
        <dbReference type="PROSITE" id="PS50240"/>
    </source>
</evidence>
<proteinExistence type="predicted"/>
<reference evidence="8" key="1">
    <citation type="submission" date="2019-06" db="EMBL/GenBank/DDBJ databases">
        <authorList>
            <consortium name="Wellcome Sanger Institute Data Sharing"/>
        </authorList>
    </citation>
    <scope>NUCLEOTIDE SEQUENCE [LARGE SCALE GENOMIC DNA]</scope>
</reference>
<protein>
    <recommendedName>
        <fullName evidence="7">Peptidase S1 domain-containing protein</fullName>
    </recommendedName>
</protein>
<feature type="signal peptide" evidence="6">
    <location>
        <begin position="1"/>
        <end position="20"/>
    </location>
</feature>
<name>A0A667Z6J9_9TELE</name>
<evidence type="ECO:0000256" key="1">
    <source>
        <dbReference type="ARBA" id="ARBA00022670"/>
    </source>
</evidence>
<dbReference type="InterPro" id="IPR001254">
    <property type="entry name" value="Trypsin_dom"/>
</dbReference>